<feature type="non-terminal residue" evidence="1">
    <location>
        <position position="84"/>
    </location>
</feature>
<evidence type="ECO:0000313" key="1">
    <source>
        <dbReference type="EMBL" id="NWJ43090.1"/>
    </source>
</evidence>
<keyword evidence="1" id="KW-0560">Oxidoreductase</keyword>
<reference evidence="1 2" key="1">
    <citation type="journal article" date="2019" name="Environ. Microbiol.">
        <title>Genomics insights into ecotype formation of ammonia-oxidizing archaea in the deep ocean.</title>
        <authorList>
            <person name="Wang Y."/>
            <person name="Huang J.M."/>
            <person name="Cui G.J."/>
            <person name="Nunoura T."/>
            <person name="Takaki Y."/>
            <person name="Li W.L."/>
            <person name="Li J."/>
            <person name="Gao Z.M."/>
            <person name="Takai K."/>
            <person name="Zhang A.Q."/>
            <person name="Stepanauskas R."/>
        </authorList>
    </citation>
    <scope>NUCLEOTIDE SEQUENCE [LARGE SCALE GENOMIC DNA]</scope>
    <source>
        <strain evidence="1 2">L15b</strain>
    </source>
</reference>
<protein>
    <submittedName>
        <fullName evidence="1">Ammonia monooxygenase</fullName>
    </submittedName>
</protein>
<dbReference type="InterPro" id="IPR023301">
    <property type="entry name" value="NH3_CH4_mOase_suB_N"/>
</dbReference>
<dbReference type="GO" id="GO:0004497">
    <property type="term" value="F:monooxygenase activity"/>
    <property type="evidence" value="ECO:0007669"/>
    <property type="project" value="UniProtKB-KW"/>
</dbReference>
<dbReference type="Gene3D" id="2.60.120.570">
    <property type="entry name" value="Particulate methane monooxygenase, b subunit. Chain: A, domain 1"/>
    <property type="match status" value="1"/>
</dbReference>
<organism evidence="1 2">
    <name type="scientific">Marine Group I thaumarchaeote</name>
    <dbReference type="NCBI Taxonomy" id="2511932"/>
    <lineage>
        <taxon>Archaea</taxon>
        <taxon>Nitrososphaerota</taxon>
        <taxon>Marine Group I</taxon>
    </lineage>
</organism>
<accession>A0A7K4MND6</accession>
<gene>
    <name evidence="1" type="ORF">HX837_02595</name>
</gene>
<comment type="caution">
    <text evidence="1">The sequence shown here is derived from an EMBL/GenBank/DDBJ whole genome shotgun (WGS) entry which is preliminary data.</text>
</comment>
<name>A0A7K4MND6_9ARCH</name>
<keyword evidence="1" id="KW-0503">Monooxygenase</keyword>
<dbReference type="EMBL" id="JACASV010000011">
    <property type="protein sequence ID" value="NWJ43090.1"/>
    <property type="molecule type" value="Genomic_DNA"/>
</dbReference>
<dbReference type="Proteomes" id="UP000523105">
    <property type="component" value="Unassembled WGS sequence"/>
</dbReference>
<evidence type="ECO:0000313" key="2">
    <source>
        <dbReference type="Proteomes" id="UP000523105"/>
    </source>
</evidence>
<sequence length="84" mass="9192">MVDKKFLAVAVSAIFVLGMYGPNVAEIIQSAEAHGVQAQLQSRFIQIQNEAITRQSLTTGETLVLSGTLVSLVERDQRGWISLF</sequence>
<proteinExistence type="predicted"/>
<dbReference type="AlphaFoldDB" id="A0A7K4MND6"/>